<dbReference type="InterPro" id="IPR000387">
    <property type="entry name" value="Tyr_Pase_dom"/>
</dbReference>
<dbReference type="GO" id="GO:0016020">
    <property type="term" value="C:membrane"/>
    <property type="evidence" value="ECO:0007669"/>
    <property type="project" value="UniProtKB-ARBA"/>
</dbReference>
<comment type="caution">
    <text evidence="13">The sequence shown here is derived from an EMBL/GenBank/DDBJ whole genome shotgun (WGS) entry which is preliminary data.</text>
</comment>
<dbReference type="InterPro" id="IPR016130">
    <property type="entry name" value="Tyr_Pase_AS"/>
</dbReference>
<dbReference type="CDD" id="cd14541">
    <property type="entry name" value="PTPc-N3_4"/>
    <property type="match status" value="1"/>
</dbReference>
<dbReference type="GO" id="GO:0005856">
    <property type="term" value="C:cytoskeleton"/>
    <property type="evidence" value="ECO:0007669"/>
    <property type="project" value="UniProtKB-SubCell"/>
</dbReference>
<evidence type="ECO:0000256" key="6">
    <source>
        <dbReference type="ARBA" id="ARBA00022912"/>
    </source>
</evidence>
<dbReference type="PROSITE" id="PS50106">
    <property type="entry name" value="PDZ"/>
    <property type="match status" value="1"/>
</dbReference>
<keyword evidence="4" id="KW-0963">Cytoplasm</keyword>
<comment type="similarity">
    <text evidence="2">Belongs to the protein-tyrosine phosphatase family. Non-receptor class subfamily.</text>
</comment>
<gene>
    <name evidence="13" type="primary">RvY_10243</name>
    <name evidence="13" type="synonym">RvY_10243.1</name>
    <name evidence="13" type="ORF">RvY_10243-1</name>
</gene>
<dbReference type="Gene3D" id="3.90.190.10">
    <property type="entry name" value="Protein tyrosine phosphatase superfamily"/>
    <property type="match status" value="1"/>
</dbReference>
<dbReference type="InterPro" id="IPR029071">
    <property type="entry name" value="Ubiquitin-like_domsf"/>
</dbReference>
<dbReference type="PROSITE" id="PS50057">
    <property type="entry name" value="FERM_3"/>
    <property type="match status" value="1"/>
</dbReference>
<evidence type="ECO:0000256" key="5">
    <source>
        <dbReference type="ARBA" id="ARBA00022801"/>
    </source>
</evidence>
<dbReference type="PANTHER" id="PTHR45706">
    <property type="entry name" value="TYROSINE-PROTEIN PHOSPHATASE"/>
    <property type="match status" value="1"/>
</dbReference>
<dbReference type="InterPro" id="IPR014847">
    <property type="entry name" value="FA"/>
</dbReference>
<evidence type="ECO:0000259" key="11">
    <source>
        <dbReference type="PROSITE" id="PS50057"/>
    </source>
</evidence>
<dbReference type="FunFam" id="2.30.29.30:FF:000002">
    <property type="entry name" value="Band 4.1-like protein 5 isoform 1"/>
    <property type="match status" value="1"/>
</dbReference>
<dbReference type="SMART" id="SM00228">
    <property type="entry name" value="PDZ"/>
    <property type="match status" value="1"/>
</dbReference>
<dbReference type="Gene3D" id="2.30.29.30">
    <property type="entry name" value="Pleckstrin-homology domain (PH domain)/Phosphotyrosine-binding domain (PTB)"/>
    <property type="match status" value="1"/>
</dbReference>
<dbReference type="InterPro" id="IPR036034">
    <property type="entry name" value="PDZ_sf"/>
</dbReference>
<dbReference type="PROSITE" id="PS00661">
    <property type="entry name" value="FERM_2"/>
    <property type="match status" value="1"/>
</dbReference>
<dbReference type="InterPro" id="IPR000242">
    <property type="entry name" value="PTP_cat"/>
</dbReference>
<dbReference type="Gene3D" id="1.20.80.10">
    <property type="match status" value="1"/>
</dbReference>
<dbReference type="Gene3D" id="2.30.42.10">
    <property type="match status" value="1"/>
</dbReference>
<evidence type="ECO:0000313" key="14">
    <source>
        <dbReference type="Proteomes" id="UP000186922"/>
    </source>
</evidence>
<dbReference type="SMART" id="SM00295">
    <property type="entry name" value="B41"/>
    <property type="match status" value="1"/>
</dbReference>
<keyword evidence="14" id="KW-1185">Reference proteome</keyword>
<evidence type="ECO:0000256" key="1">
    <source>
        <dbReference type="ARBA" id="ARBA00004245"/>
    </source>
</evidence>
<dbReference type="SMART" id="SM00194">
    <property type="entry name" value="PTPc"/>
    <property type="match status" value="1"/>
</dbReference>
<organism evidence="13 14">
    <name type="scientific">Ramazzottius varieornatus</name>
    <name type="common">Water bear</name>
    <name type="synonym">Tardigrade</name>
    <dbReference type="NCBI Taxonomy" id="947166"/>
    <lineage>
        <taxon>Eukaryota</taxon>
        <taxon>Metazoa</taxon>
        <taxon>Ecdysozoa</taxon>
        <taxon>Tardigrada</taxon>
        <taxon>Eutardigrada</taxon>
        <taxon>Parachela</taxon>
        <taxon>Hypsibioidea</taxon>
        <taxon>Ramazzottiidae</taxon>
        <taxon>Ramazzottius</taxon>
    </lineage>
</organism>
<reference evidence="13 14" key="1">
    <citation type="journal article" date="2016" name="Nat. Commun.">
        <title>Extremotolerant tardigrade genome and improved radiotolerance of human cultured cells by tardigrade-unique protein.</title>
        <authorList>
            <person name="Hashimoto T."/>
            <person name="Horikawa D.D."/>
            <person name="Saito Y."/>
            <person name="Kuwahara H."/>
            <person name="Kozuka-Hata H."/>
            <person name="Shin-I T."/>
            <person name="Minakuchi Y."/>
            <person name="Ohishi K."/>
            <person name="Motoyama A."/>
            <person name="Aizu T."/>
            <person name="Enomoto A."/>
            <person name="Kondo K."/>
            <person name="Tanaka S."/>
            <person name="Hara Y."/>
            <person name="Koshikawa S."/>
            <person name="Sagara H."/>
            <person name="Miura T."/>
            <person name="Yokobori S."/>
            <person name="Miyagawa K."/>
            <person name="Suzuki Y."/>
            <person name="Kubo T."/>
            <person name="Oyama M."/>
            <person name="Kohara Y."/>
            <person name="Fujiyama A."/>
            <person name="Arakawa K."/>
            <person name="Katayama T."/>
            <person name="Toyoda A."/>
            <person name="Kunieda T."/>
        </authorList>
    </citation>
    <scope>NUCLEOTIDE SEQUENCE [LARGE SCALE GENOMIC DNA]</scope>
    <source>
        <strain evidence="13 14">YOKOZUNA-1</strain>
    </source>
</reference>
<dbReference type="PROSITE" id="PS00383">
    <property type="entry name" value="TYR_PHOSPHATASE_1"/>
    <property type="match status" value="1"/>
</dbReference>
<evidence type="ECO:0000313" key="13">
    <source>
        <dbReference type="EMBL" id="GAU99210.1"/>
    </source>
</evidence>
<dbReference type="InterPro" id="IPR000299">
    <property type="entry name" value="FERM_domain"/>
</dbReference>
<dbReference type="Pfam" id="PF00595">
    <property type="entry name" value="PDZ"/>
    <property type="match status" value="1"/>
</dbReference>
<dbReference type="EC" id="3.1.3.48" evidence="3"/>
<dbReference type="InterPro" id="IPR019749">
    <property type="entry name" value="Band_41_domain"/>
</dbReference>
<dbReference type="InterPro" id="IPR014352">
    <property type="entry name" value="FERM/acyl-CoA-bd_prot_sf"/>
</dbReference>
<dbReference type="InterPro" id="IPR018980">
    <property type="entry name" value="FERM_PH-like_C"/>
</dbReference>
<dbReference type="Pfam" id="PF00373">
    <property type="entry name" value="FERM_M"/>
    <property type="match status" value="1"/>
</dbReference>
<dbReference type="FunFam" id="3.90.190.10:FF:000023">
    <property type="entry name" value="Tyrosine-protein phosphatase non-receptor type"/>
    <property type="match status" value="1"/>
</dbReference>
<evidence type="ECO:0000256" key="3">
    <source>
        <dbReference type="ARBA" id="ARBA00013064"/>
    </source>
</evidence>
<dbReference type="Pfam" id="PF09380">
    <property type="entry name" value="FERM_C"/>
    <property type="match status" value="1"/>
</dbReference>
<sequence length="992" mass="112390">MSSLFRGTSGTYRVKDIESIVYPTPKQVSPMKATTPATVHFLDGETHTFHIDKHAKGQYLIDLVLDHLDLVERDYFGLQFLEPEYEIAQDLIIWRWLEPHKSLKKQLKGGSPYVLYFRVKFYVSNPCLLHDEFTRYTYFLQLKKDIQEGKLSVPQSMASLLASYVIQSELGDFDPDEHKPGYLSEYKFVPEQGPNFDVKVHELHKQHRGETPADAEYNFLDHCKRLDTYGISLYHAQDANGVDIQLGVTYSGFVVFQNATRLSVFPWTKIIKISFKQKQFFIQIHEESKDYDTLLGFYMLSVRTCKYLWKSCVEHHSFFRMNSTRPLLSRKLSLLSWGSKLRGRTEYKTLEEGTRRYRNDKPSISRSPSKRYRRTIAGSSRNEILQEKQAPIVHDKERNGSVIRNNNNVTIVHVGSQPQQVYQQTNNGHLHLNGSVAAANTNGTLRQSNKGFVSNGTTLILPPNHSVKRGLPSSSGDGIKTDDDGGFREAPALYARSSSSTAPAKYASNAANHVRLDAGENATPYPVNGLSYRTMPERIPTGAVDTTVMTSPVHLVSSSNVTRPRKELVLPSDSNGNGLSLSSLTCIRIKPDSDGKFGFNVRGGIDLNLPVIVTRVAPNTPADLAVPRLHEGDQVLSINGRETATLTHDEVVILIKSSRETRSGELVLYVRPNIYNGGDEQEPEFQYIPDTPRAPNGHSGNPLQESILLLADGLKTNNAMLHFEQLYRKNPKMSMKDAEMPMNNARNRYKDVLPYDATRVFLQHNESGSDYINANFVKMEIPTSGIVNRYIAAQGPLPHTGSDFWQMIWEQQSTLVVMLTSLVEQGRIKCHQYWPNLYETSEYGPLQVTCMKEQAQDCFAFRELSLIHTETNEERHITHMQYIAWPDHGVPDDASDFLEFVIRVRQHRVGMGEPTVIHCSAGIGRTGVLILMETAMCLIEANEPVYPLDIVRTMRDQRAMLIQTTSQYKFVCEAILRVFNDGLVKPLDDYRK</sequence>
<keyword evidence="6" id="KW-0904">Protein phosphatase</keyword>
<dbReference type="STRING" id="947166.A0A1D1VE90"/>
<dbReference type="EMBL" id="BDGG01000005">
    <property type="protein sequence ID" value="GAU99210.1"/>
    <property type="molecule type" value="Genomic_DNA"/>
</dbReference>
<evidence type="ECO:0000256" key="8">
    <source>
        <dbReference type="SAM" id="MobiDB-lite"/>
    </source>
</evidence>
<dbReference type="SUPFAM" id="SSF50156">
    <property type="entry name" value="PDZ domain-like"/>
    <property type="match status" value="1"/>
</dbReference>
<dbReference type="SMART" id="SM00404">
    <property type="entry name" value="PTPc_motif"/>
    <property type="match status" value="1"/>
</dbReference>
<dbReference type="PROSITE" id="PS50055">
    <property type="entry name" value="TYR_PHOSPHATASE_PTP"/>
    <property type="match status" value="1"/>
</dbReference>
<dbReference type="PROSITE" id="PS00660">
    <property type="entry name" value="FERM_1"/>
    <property type="match status" value="1"/>
</dbReference>
<dbReference type="InterPro" id="IPR003595">
    <property type="entry name" value="Tyr_Pase_cat"/>
</dbReference>
<dbReference type="SUPFAM" id="SSF52799">
    <property type="entry name" value="(Phosphotyrosine protein) phosphatases II"/>
    <property type="match status" value="1"/>
</dbReference>
<dbReference type="InterPro" id="IPR029021">
    <property type="entry name" value="Prot-tyrosine_phosphatase-like"/>
</dbReference>
<dbReference type="CDD" id="cd06706">
    <property type="entry name" value="PDZ_PTPN3-4-like"/>
    <property type="match status" value="1"/>
</dbReference>
<protein>
    <recommendedName>
        <fullName evidence="3">protein-tyrosine-phosphatase</fullName>
        <ecNumber evidence="3">3.1.3.48</ecNumber>
    </recommendedName>
</protein>
<dbReference type="CDD" id="cd14473">
    <property type="entry name" value="FERM_B-lobe"/>
    <property type="match status" value="1"/>
</dbReference>
<dbReference type="InterPro" id="IPR011993">
    <property type="entry name" value="PH-like_dom_sf"/>
</dbReference>
<accession>A0A1D1VE90</accession>
<dbReference type="Proteomes" id="UP000186922">
    <property type="component" value="Unassembled WGS sequence"/>
</dbReference>
<dbReference type="Gene3D" id="3.10.20.90">
    <property type="entry name" value="Phosphatidylinositol 3-kinase Catalytic Subunit, Chain A, domain 1"/>
    <property type="match status" value="1"/>
</dbReference>
<dbReference type="CDD" id="cd17100">
    <property type="entry name" value="FERM_F1_PTPN3_like"/>
    <property type="match status" value="1"/>
</dbReference>
<evidence type="ECO:0000259" key="9">
    <source>
        <dbReference type="PROSITE" id="PS50055"/>
    </source>
</evidence>
<dbReference type="PANTHER" id="PTHR45706:SF4">
    <property type="entry name" value="TYROSINE-PROTEIN PHOSPHATASE"/>
    <property type="match status" value="1"/>
</dbReference>
<keyword evidence="7" id="KW-0206">Cytoskeleton</keyword>
<evidence type="ECO:0000256" key="2">
    <source>
        <dbReference type="ARBA" id="ARBA00009649"/>
    </source>
</evidence>
<dbReference type="InterPro" id="IPR019748">
    <property type="entry name" value="FERM_central"/>
</dbReference>
<comment type="subcellular location">
    <subcellularLocation>
        <location evidence="1">Cytoplasm</location>
        <location evidence="1">Cytoskeleton</location>
    </subcellularLocation>
</comment>
<dbReference type="SUPFAM" id="SSF54236">
    <property type="entry name" value="Ubiquitin-like"/>
    <property type="match status" value="1"/>
</dbReference>
<dbReference type="PRINTS" id="PR00935">
    <property type="entry name" value="BAND41"/>
</dbReference>
<keyword evidence="5" id="KW-0378">Hydrolase</keyword>
<dbReference type="SMART" id="SM01196">
    <property type="entry name" value="FERM_C"/>
    <property type="match status" value="1"/>
</dbReference>
<dbReference type="Pfam" id="PF09379">
    <property type="entry name" value="FERM_N"/>
    <property type="match status" value="1"/>
</dbReference>
<dbReference type="SMART" id="SM01195">
    <property type="entry name" value="FA"/>
    <property type="match status" value="1"/>
</dbReference>
<feature type="domain" description="PDZ" evidence="12">
    <location>
        <begin position="586"/>
        <end position="658"/>
    </location>
</feature>
<dbReference type="FunFam" id="3.10.20.90:FF:000039">
    <property type="entry name" value="Tyrosine-protein phosphatase non-receptor type"/>
    <property type="match status" value="1"/>
</dbReference>
<dbReference type="FunFam" id="1.20.80.10:FF:000003">
    <property type="entry name" value="Tyrosine-protein phosphatase non-receptor type 4"/>
    <property type="match status" value="1"/>
</dbReference>
<dbReference type="InterPro" id="IPR035963">
    <property type="entry name" value="FERM_2"/>
</dbReference>
<feature type="region of interest" description="Disordered" evidence="8">
    <location>
        <begin position="463"/>
        <end position="483"/>
    </location>
</feature>
<feature type="domain" description="Tyrosine specific protein phosphatases" evidence="10">
    <location>
        <begin position="895"/>
        <end position="969"/>
    </location>
</feature>
<dbReference type="OrthoDB" id="5854685at2759"/>
<feature type="domain" description="Tyrosine-protein phosphatase" evidence="9">
    <location>
        <begin position="719"/>
        <end position="978"/>
    </location>
</feature>
<dbReference type="InterPro" id="IPR019747">
    <property type="entry name" value="FERM_CS"/>
</dbReference>
<dbReference type="SUPFAM" id="SSF50729">
    <property type="entry name" value="PH domain-like"/>
    <property type="match status" value="1"/>
</dbReference>
<dbReference type="InterPro" id="IPR001478">
    <property type="entry name" value="PDZ"/>
</dbReference>
<dbReference type="SUPFAM" id="SSF47031">
    <property type="entry name" value="Second domain of FERM"/>
    <property type="match status" value="1"/>
</dbReference>
<evidence type="ECO:0000256" key="4">
    <source>
        <dbReference type="ARBA" id="ARBA00022490"/>
    </source>
</evidence>
<dbReference type="GO" id="GO:0004725">
    <property type="term" value="F:protein tyrosine phosphatase activity"/>
    <property type="evidence" value="ECO:0007669"/>
    <property type="project" value="UniProtKB-EC"/>
</dbReference>
<evidence type="ECO:0000259" key="10">
    <source>
        <dbReference type="PROSITE" id="PS50056"/>
    </source>
</evidence>
<evidence type="ECO:0000259" key="12">
    <source>
        <dbReference type="PROSITE" id="PS50106"/>
    </source>
</evidence>
<dbReference type="InterPro" id="IPR018979">
    <property type="entry name" value="FERM_N"/>
</dbReference>
<dbReference type="PRINTS" id="PR00700">
    <property type="entry name" value="PRTYPHPHTASE"/>
</dbReference>
<name>A0A1D1VE90_RAMVA</name>
<evidence type="ECO:0000256" key="7">
    <source>
        <dbReference type="ARBA" id="ARBA00023212"/>
    </source>
</evidence>
<dbReference type="AlphaFoldDB" id="A0A1D1VE90"/>
<proteinExistence type="inferred from homology"/>
<dbReference type="Pfam" id="PF00102">
    <property type="entry name" value="Y_phosphatase"/>
    <property type="match status" value="1"/>
</dbReference>
<feature type="domain" description="FERM" evidence="11">
    <location>
        <begin position="35"/>
        <end position="323"/>
    </location>
</feature>
<dbReference type="PROSITE" id="PS50056">
    <property type="entry name" value="TYR_PHOSPHATASE_2"/>
    <property type="match status" value="1"/>
</dbReference>